<keyword evidence="2" id="KW-1185">Reference proteome</keyword>
<proteinExistence type="predicted"/>
<evidence type="ECO:0000313" key="1">
    <source>
        <dbReference type="EMBL" id="KAF2464123.1"/>
    </source>
</evidence>
<protein>
    <submittedName>
        <fullName evidence="1">Uncharacterized protein</fullName>
    </submittedName>
</protein>
<gene>
    <name evidence="1" type="ORF">BDR25DRAFT_243382</name>
</gene>
<accession>A0ACB6QBZ2</accession>
<evidence type="ECO:0000313" key="2">
    <source>
        <dbReference type="Proteomes" id="UP000799755"/>
    </source>
</evidence>
<reference evidence="1" key="1">
    <citation type="journal article" date="2020" name="Stud. Mycol.">
        <title>101 Dothideomycetes genomes: a test case for predicting lifestyles and emergence of pathogens.</title>
        <authorList>
            <person name="Haridas S."/>
            <person name="Albert R."/>
            <person name="Binder M."/>
            <person name="Bloem J."/>
            <person name="Labutti K."/>
            <person name="Salamov A."/>
            <person name="Andreopoulos B."/>
            <person name="Baker S."/>
            <person name="Barry K."/>
            <person name="Bills G."/>
            <person name="Bluhm B."/>
            <person name="Cannon C."/>
            <person name="Castanera R."/>
            <person name="Culley D."/>
            <person name="Daum C."/>
            <person name="Ezra D."/>
            <person name="Gonzalez J."/>
            <person name="Henrissat B."/>
            <person name="Kuo A."/>
            <person name="Liang C."/>
            <person name="Lipzen A."/>
            <person name="Lutzoni F."/>
            <person name="Magnuson J."/>
            <person name="Mondo S."/>
            <person name="Nolan M."/>
            <person name="Ohm R."/>
            <person name="Pangilinan J."/>
            <person name="Park H.-J."/>
            <person name="Ramirez L."/>
            <person name="Alfaro M."/>
            <person name="Sun H."/>
            <person name="Tritt A."/>
            <person name="Yoshinaga Y."/>
            <person name="Zwiers L.-H."/>
            <person name="Turgeon B."/>
            <person name="Goodwin S."/>
            <person name="Spatafora J."/>
            <person name="Crous P."/>
            <person name="Grigoriev I."/>
        </authorList>
    </citation>
    <scope>NUCLEOTIDE SEQUENCE</scope>
    <source>
        <strain evidence="1">ATCC 200398</strain>
    </source>
</reference>
<comment type="caution">
    <text evidence="1">The sequence shown here is derived from an EMBL/GenBank/DDBJ whole genome shotgun (WGS) entry which is preliminary data.</text>
</comment>
<organism evidence="1 2">
    <name type="scientific">Lindgomyces ingoldianus</name>
    <dbReference type="NCBI Taxonomy" id="673940"/>
    <lineage>
        <taxon>Eukaryota</taxon>
        <taxon>Fungi</taxon>
        <taxon>Dikarya</taxon>
        <taxon>Ascomycota</taxon>
        <taxon>Pezizomycotina</taxon>
        <taxon>Dothideomycetes</taxon>
        <taxon>Pleosporomycetidae</taxon>
        <taxon>Pleosporales</taxon>
        <taxon>Lindgomycetaceae</taxon>
        <taxon>Lindgomyces</taxon>
    </lineage>
</organism>
<dbReference type="Proteomes" id="UP000799755">
    <property type="component" value="Unassembled WGS sequence"/>
</dbReference>
<feature type="non-terminal residue" evidence="1">
    <location>
        <position position="1"/>
    </location>
</feature>
<sequence length="166" mass="18335">VGLQVPRRKKYALLAICSVGCFTLITSIIRLPFLHDLNKSTDPTWGVTDVATWSIAELGSAITTASIPTTRPLISWIFPKFRLTSSGPSQDETRPPNSYALSSVVSGTKRRDINTYTEIHAGKDGQADNESEDYILNENGRVIRQTVKMSVSTESFRQDGRGKMDV</sequence>
<dbReference type="EMBL" id="MU003540">
    <property type="protein sequence ID" value="KAF2464123.1"/>
    <property type="molecule type" value="Genomic_DNA"/>
</dbReference>
<name>A0ACB6QBZ2_9PLEO</name>